<organism evidence="2 3">
    <name type="scientific">Aegilops tauschii subsp. strangulata</name>
    <name type="common">Goatgrass</name>
    <dbReference type="NCBI Taxonomy" id="200361"/>
    <lineage>
        <taxon>Eukaryota</taxon>
        <taxon>Viridiplantae</taxon>
        <taxon>Streptophyta</taxon>
        <taxon>Embryophyta</taxon>
        <taxon>Tracheophyta</taxon>
        <taxon>Spermatophyta</taxon>
        <taxon>Magnoliopsida</taxon>
        <taxon>Liliopsida</taxon>
        <taxon>Poales</taxon>
        <taxon>Poaceae</taxon>
        <taxon>BOP clade</taxon>
        <taxon>Pooideae</taxon>
        <taxon>Triticodae</taxon>
        <taxon>Triticeae</taxon>
        <taxon>Triticinae</taxon>
        <taxon>Aegilops</taxon>
    </lineage>
</organism>
<evidence type="ECO:0000313" key="3">
    <source>
        <dbReference type="Proteomes" id="UP000015105"/>
    </source>
</evidence>
<protein>
    <submittedName>
        <fullName evidence="2">Uncharacterized protein</fullName>
    </submittedName>
</protein>
<dbReference type="EnsemblPlants" id="AET1Gv20493200.1">
    <property type="protein sequence ID" value="AET1Gv20493200.1"/>
    <property type="gene ID" value="AET1Gv20493200"/>
</dbReference>
<reference evidence="2" key="3">
    <citation type="journal article" date="2017" name="Nature">
        <title>Genome sequence of the progenitor of the wheat D genome Aegilops tauschii.</title>
        <authorList>
            <person name="Luo M.C."/>
            <person name="Gu Y.Q."/>
            <person name="Puiu D."/>
            <person name="Wang H."/>
            <person name="Twardziok S.O."/>
            <person name="Deal K.R."/>
            <person name="Huo N."/>
            <person name="Zhu T."/>
            <person name="Wang L."/>
            <person name="Wang Y."/>
            <person name="McGuire P.E."/>
            <person name="Liu S."/>
            <person name="Long H."/>
            <person name="Ramasamy R.K."/>
            <person name="Rodriguez J.C."/>
            <person name="Van S.L."/>
            <person name="Yuan L."/>
            <person name="Wang Z."/>
            <person name="Xia Z."/>
            <person name="Xiao L."/>
            <person name="Anderson O.D."/>
            <person name="Ouyang S."/>
            <person name="Liang Y."/>
            <person name="Zimin A.V."/>
            <person name="Pertea G."/>
            <person name="Qi P."/>
            <person name="Bennetzen J.L."/>
            <person name="Dai X."/>
            <person name="Dawson M.W."/>
            <person name="Muller H.G."/>
            <person name="Kugler K."/>
            <person name="Rivarola-Duarte L."/>
            <person name="Spannagl M."/>
            <person name="Mayer K.F.X."/>
            <person name="Lu F.H."/>
            <person name="Bevan M.W."/>
            <person name="Leroy P."/>
            <person name="Li P."/>
            <person name="You F.M."/>
            <person name="Sun Q."/>
            <person name="Liu Z."/>
            <person name="Lyons E."/>
            <person name="Wicker T."/>
            <person name="Salzberg S.L."/>
            <person name="Devos K.M."/>
            <person name="Dvorak J."/>
        </authorList>
    </citation>
    <scope>NUCLEOTIDE SEQUENCE [LARGE SCALE GENOMIC DNA]</scope>
    <source>
        <strain evidence="2">cv. AL8/78</strain>
    </source>
</reference>
<feature type="region of interest" description="Disordered" evidence="1">
    <location>
        <begin position="1"/>
        <end position="41"/>
    </location>
</feature>
<reference evidence="3" key="1">
    <citation type="journal article" date="2014" name="Science">
        <title>Ancient hybridizations among the ancestral genomes of bread wheat.</title>
        <authorList>
            <consortium name="International Wheat Genome Sequencing Consortium,"/>
            <person name="Marcussen T."/>
            <person name="Sandve S.R."/>
            <person name="Heier L."/>
            <person name="Spannagl M."/>
            <person name="Pfeifer M."/>
            <person name="Jakobsen K.S."/>
            <person name="Wulff B.B."/>
            <person name="Steuernagel B."/>
            <person name="Mayer K.F."/>
            <person name="Olsen O.A."/>
        </authorList>
    </citation>
    <scope>NUCLEOTIDE SEQUENCE [LARGE SCALE GENOMIC DNA]</scope>
    <source>
        <strain evidence="3">cv. AL8/78</strain>
    </source>
</reference>
<dbReference type="AlphaFoldDB" id="A0A452YPT2"/>
<keyword evidence="3" id="KW-1185">Reference proteome</keyword>
<dbReference type="Gramene" id="AET1Gv20493200.1">
    <property type="protein sequence ID" value="AET1Gv20493200.1"/>
    <property type="gene ID" value="AET1Gv20493200"/>
</dbReference>
<reference evidence="2" key="4">
    <citation type="submission" date="2019-03" db="UniProtKB">
        <authorList>
            <consortium name="EnsemblPlants"/>
        </authorList>
    </citation>
    <scope>IDENTIFICATION</scope>
</reference>
<reference evidence="3" key="2">
    <citation type="journal article" date="2017" name="Nat. Plants">
        <title>The Aegilops tauschii genome reveals multiple impacts of transposons.</title>
        <authorList>
            <person name="Zhao G."/>
            <person name="Zou C."/>
            <person name="Li K."/>
            <person name="Wang K."/>
            <person name="Li T."/>
            <person name="Gao L."/>
            <person name="Zhang X."/>
            <person name="Wang H."/>
            <person name="Yang Z."/>
            <person name="Liu X."/>
            <person name="Jiang W."/>
            <person name="Mao L."/>
            <person name="Kong X."/>
            <person name="Jiao Y."/>
            <person name="Jia J."/>
        </authorList>
    </citation>
    <scope>NUCLEOTIDE SEQUENCE [LARGE SCALE GENOMIC DNA]</scope>
    <source>
        <strain evidence="3">cv. AL8/78</strain>
    </source>
</reference>
<sequence length="139" mass="15154">MSLSTTAGPGPDEPAIVVQSRRAHTSSLPRPGPFPTSSSRELTQPMVQCKVKAAITTYQRQEKEKCVSSCDSASCSTNGTKVASSPFLIFGTPTPAARTNKRCLVRYQWNCVSNLRRKAVTFMLCKSQNEAGNSNRKKI</sequence>
<dbReference type="Proteomes" id="UP000015105">
    <property type="component" value="Chromosome 1D"/>
</dbReference>
<evidence type="ECO:0000256" key="1">
    <source>
        <dbReference type="SAM" id="MobiDB-lite"/>
    </source>
</evidence>
<accession>A0A452YPT2</accession>
<reference evidence="2" key="5">
    <citation type="journal article" date="2021" name="G3 (Bethesda)">
        <title>Aegilops tauschii genome assembly Aet v5.0 features greater sequence contiguity and improved annotation.</title>
        <authorList>
            <person name="Wang L."/>
            <person name="Zhu T."/>
            <person name="Rodriguez J.C."/>
            <person name="Deal K.R."/>
            <person name="Dubcovsky J."/>
            <person name="McGuire P.E."/>
            <person name="Lux T."/>
            <person name="Spannagl M."/>
            <person name="Mayer K.F.X."/>
            <person name="Baldrich P."/>
            <person name="Meyers B.C."/>
            <person name="Huo N."/>
            <person name="Gu Y.Q."/>
            <person name="Zhou H."/>
            <person name="Devos K.M."/>
            <person name="Bennetzen J.L."/>
            <person name="Unver T."/>
            <person name="Budak H."/>
            <person name="Gulick P.J."/>
            <person name="Galiba G."/>
            <person name="Kalapos B."/>
            <person name="Nelson D.R."/>
            <person name="Li P."/>
            <person name="You F.M."/>
            <person name="Luo M.C."/>
            <person name="Dvorak J."/>
        </authorList>
    </citation>
    <scope>NUCLEOTIDE SEQUENCE [LARGE SCALE GENOMIC DNA]</scope>
    <source>
        <strain evidence="2">cv. AL8/78</strain>
    </source>
</reference>
<evidence type="ECO:0000313" key="2">
    <source>
        <dbReference type="EnsemblPlants" id="AET1Gv20493200.1"/>
    </source>
</evidence>
<proteinExistence type="predicted"/>
<name>A0A452YPT2_AEGTS</name>